<accession>A0A4Q7WNZ5</accession>
<keyword evidence="3" id="KW-1185">Reference proteome</keyword>
<dbReference type="SUPFAM" id="SSF56601">
    <property type="entry name" value="beta-lactamase/transpeptidase-like"/>
    <property type="match status" value="1"/>
</dbReference>
<comment type="caution">
    <text evidence="2">The sequence shown here is derived from an EMBL/GenBank/DDBJ whole genome shotgun (WGS) entry which is preliminary data.</text>
</comment>
<dbReference type="Gene3D" id="3.40.710.10">
    <property type="entry name" value="DD-peptidase/beta-lactamase superfamily"/>
    <property type="match status" value="1"/>
</dbReference>
<dbReference type="InterPro" id="IPR012338">
    <property type="entry name" value="Beta-lactam/transpept-like"/>
</dbReference>
<reference evidence="2 3" key="1">
    <citation type="journal article" date="2015" name="Stand. Genomic Sci.">
        <title>Genomic Encyclopedia of Bacterial and Archaeal Type Strains, Phase III: the genomes of soil and plant-associated and newly described type strains.</title>
        <authorList>
            <person name="Whitman W.B."/>
            <person name="Woyke T."/>
            <person name="Klenk H.P."/>
            <person name="Zhou Y."/>
            <person name="Lilburn T.G."/>
            <person name="Beck B.J."/>
            <person name="De Vos P."/>
            <person name="Vandamme P."/>
            <person name="Eisen J.A."/>
            <person name="Garrity G."/>
            <person name="Hugenholtz P."/>
            <person name="Kyrpides N.C."/>
        </authorList>
    </citation>
    <scope>NUCLEOTIDE SEQUENCE [LARGE SCALE GENOMIC DNA]</scope>
    <source>
        <strain evidence="2 3">VKM Ac-2540</strain>
    </source>
</reference>
<feature type="domain" description="Beta-lactamase-related" evidence="1">
    <location>
        <begin position="57"/>
        <end position="307"/>
    </location>
</feature>
<proteinExistence type="predicted"/>
<name>A0A4Q7WNZ5_9ACTN</name>
<dbReference type="PANTHER" id="PTHR43283">
    <property type="entry name" value="BETA-LACTAMASE-RELATED"/>
    <property type="match status" value="1"/>
</dbReference>
<dbReference type="InterPro" id="IPR001466">
    <property type="entry name" value="Beta-lactam-related"/>
</dbReference>
<sequence length="333" mass="35947">MLWPGTLPTQRVSRGDGPVRALPARPADGLPALADPHTDAFVIAYDGAVLASGGVLDQPQALFSITKSVVGCVAAILASRGRLELDAPVTSYVPELEGSGYAGATVRQVLDMRSGVRFVEDYSDPSSDVRRLDRWLADKHPLYEFLTELEAEAPHGSRFLYRSAESDVLGWVCERAGGAPMAELVSALVWAPMGAEHDAEFLTDAQGTAVHDGGLAATALDVLRFGLFLLDAPKWSRRAWAVDATARSDFLASPAAASFPGGWYRNQFWFRAGPSGNVLLCLGIHGQMLYVGRRARTVCVKLSSWPDAQHPAYLQDTLRTFDAIAPRPRSSIL</sequence>
<dbReference type="EMBL" id="SHKR01000015">
    <property type="protein sequence ID" value="RZU10959.1"/>
    <property type="molecule type" value="Genomic_DNA"/>
</dbReference>
<evidence type="ECO:0000313" key="3">
    <source>
        <dbReference type="Proteomes" id="UP000292027"/>
    </source>
</evidence>
<dbReference type="OrthoDB" id="9773047at2"/>
<dbReference type="Pfam" id="PF00144">
    <property type="entry name" value="Beta-lactamase"/>
    <property type="match status" value="1"/>
</dbReference>
<dbReference type="AlphaFoldDB" id="A0A4Q7WNZ5"/>
<organism evidence="2 3">
    <name type="scientific">Kribbella rubisoli</name>
    <dbReference type="NCBI Taxonomy" id="3075929"/>
    <lineage>
        <taxon>Bacteria</taxon>
        <taxon>Bacillati</taxon>
        <taxon>Actinomycetota</taxon>
        <taxon>Actinomycetes</taxon>
        <taxon>Propionibacteriales</taxon>
        <taxon>Kribbellaceae</taxon>
        <taxon>Kribbella</taxon>
    </lineage>
</organism>
<evidence type="ECO:0000259" key="1">
    <source>
        <dbReference type="Pfam" id="PF00144"/>
    </source>
</evidence>
<protein>
    <recommendedName>
        <fullName evidence="1">Beta-lactamase-related domain-containing protein</fullName>
    </recommendedName>
</protein>
<dbReference type="Proteomes" id="UP000292027">
    <property type="component" value="Unassembled WGS sequence"/>
</dbReference>
<evidence type="ECO:0000313" key="2">
    <source>
        <dbReference type="EMBL" id="RZU10959.1"/>
    </source>
</evidence>
<dbReference type="RefSeq" id="WP_157997181.1">
    <property type="nucleotide sequence ID" value="NZ_SHKR01000015.1"/>
</dbReference>
<gene>
    <name evidence="2" type="ORF">EV645_6116</name>
</gene>
<dbReference type="InterPro" id="IPR050789">
    <property type="entry name" value="Diverse_Enzym_Activities"/>
</dbReference>
<dbReference type="PANTHER" id="PTHR43283:SF7">
    <property type="entry name" value="BETA-LACTAMASE-RELATED DOMAIN-CONTAINING PROTEIN"/>
    <property type="match status" value="1"/>
</dbReference>